<evidence type="ECO:0000313" key="2">
    <source>
        <dbReference type="Proteomes" id="UP000078046"/>
    </source>
</evidence>
<sequence>MKFKPCSCPIDKKTKEMHKYIFVIGYL</sequence>
<name>A0A177BAG7_9BILA</name>
<dbReference type="Proteomes" id="UP000078046">
    <property type="component" value="Unassembled WGS sequence"/>
</dbReference>
<protein>
    <submittedName>
        <fullName evidence="1">Uncharacterized protein</fullName>
    </submittedName>
</protein>
<organism evidence="1 2">
    <name type="scientific">Intoshia linei</name>
    <dbReference type="NCBI Taxonomy" id="1819745"/>
    <lineage>
        <taxon>Eukaryota</taxon>
        <taxon>Metazoa</taxon>
        <taxon>Spiralia</taxon>
        <taxon>Lophotrochozoa</taxon>
        <taxon>Mesozoa</taxon>
        <taxon>Orthonectida</taxon>
        <taxon>Rhopaluridae</taxon>
        <taxon>Intoshia</taxon>
    </lineage>
</organism>
<proteinExistence type="predicted"/>
<gene>
    <name evidence="1" type="ORF">A3Q56_01055</name>
</gene>
<accession>A0A177BAG7</accession>
<keyword evidence="2" id="KW-1185">Reference proteome</keyword>
<reference evidence="1 2" key="1">
    <citation type="submission" date="2016-04" db="EMBL/GenBank/DDBJ databases">
        <title>The genome of Intoshia linei affirms orthonectids as highly simplified spiralians.</title>
        <authorList>
            <person name="Mikhailov K.V."/>
            <person name="Slusarev G.S."/>
            <person name="Nikitin M.A."/>
            <person name="Logacheva M.D."/>
            <person name="Penin A."/>
            <person name="Aleoshin V."/>
            <person name="Panchin Y.V."/>
        </authorList>
    </citation>
    <scope>NUCLEOTIDE SEQUENCE [LARGE SCALE GENOMIC DNA]</scope>
    <source>
        <strain evidence="1">Intl2013</strain>
        <tissue evidence="1">Whole animal</tissue>
    </source>
</reference>
<comment type="caution">
    <text evidence="1">The sequence shown here is derived from an EMBL/GenBank/DDBJ whole genome shotgun (WGS) entry which is preliminary data.</text>
</comment>
<dbReference type="EMBL" id="LWCA01000071">
    <property type="protein sequence ID" value="OAF71205.1"/>
    <property type="molecule type" value="Genomic_DNA"/>
</dbReference>
<dbReference type="AlphaFoldDB" id="A0A177BAG7"/>
<evidence type="ECO:0000313" key="1">
    <source>
        <dbReference type="EMBL" id="OAF71205.1"/>
    </source>
</evidence>